<dbReference type="EMBL" id="QMQV01000213">
    <property type="protein sequence ID" value="RLE46014.1"/>
    <property type="molecule type" value="Genomic_DNA"/>
</dbReference>
<reference evidence="2 3" key="1">
    <citation type="submission" date="2018-06" db="EMBL/GenBank/DDBJ databases">
        <title>Extensive metabolic versatility and redundancy in microbially diverse, dynamic hydrothermal sediments.</title>
        <authorList>
            <person name="Dombrowski N."/>
            <person name="Teske A."/>
            <person name="Baker B.J."/>
        </authorList>
    </citation>
    <scope>NUCLEOTIDE SEQUENCE [LARGE SCALE GENOMIC DNA]</scope>
    <source>
        <strain evidence="2">B66_G16</strain>
    </source>
</reference>
<dbReference type="Proteomes" id="UP000278475">
    <property type="component" value="Unassembled WGS sequence"/>
</dbReference>
<dbReference type="PANTHER" id="PTHR43372:SF4">
    <property type="entry name" value="FATTY-ACID AMIDE HYDROLASE 2"/>
    <property type="match status" value="1"/>
</dbReference>
<sequence>LFRASDHTLPSIIFAMVEVLPKLTPGLTQRAVQAGKLLKQEMQEILGEKGVLLFPPHPRTALQHYGTLLHPFSFIYTGIFNVLELPVTQVPMGLSRKGLPLGVQVVANHGNDHLTIAVALELEQAFGGWVVPELAKG</sequence>
<feature type="non-terminal residue" evidence="2">
    <location>
        <position position="1"/>
    </location>
</feature>
<dbReference type="PANTHER" id="PTHR43372">
    <property type="entry name" value="FATTY-ACID AMIDE HYDROLASE"/>
    <property type="match status" value="1"/>
</dbReference>
<organism evidence="2 3">
    <name type="scientific">Thermoproteota archaeon</name>
    <dbReference type="NCBI Taxonomy" id="2056631"/>
    <lineage>
        <taxon>Archaea</taxon>
        <taxon>Thermoproteota</taxon>
    </lineage>
</organism>
<name>A0A497EJL7_9CREN</name>
<dbReference type="SUPFAM" id="SSF75304">
    <property type="entry name" value="Amidase signature (AS) enzymes"/>
    <property type="match status" value="1"/>
</dbReference>
<dbReference type="InterPro" id="IPR036928">
    <property type="entry name" value="AS_sf"/>
</dbReference>
<proteinExistence type="predicted"/>
<evidence type="ECO:0000259" key="1">
    <source>
        <dbReference type="Pfam" id="PF01425"/>
    </source>
</evidence>
<evidence type="ECO:0000313" key="3">
    <source>
        <dbReference type="Proteomes" id="UP000278475"/>
    </source>
</evidence>
<dbReference type="GO" id="GO:0012505">
    <property type="term" value="C:endomembrane system"/>
    <property type="evidence" value="ECO:0007669"/>
    <property type="project" value="TreeGrafter"/>
</dbReference>
<accession>A0A497EJL7</accession>
<dbReference type="InterPro" id="IPR023631">
    <property type="entry name" value="Amidase_dom"/>
</dbReference>
<dbReference type="InterPro" id="IPR052739">
    <property type="entry name" value="FAAH2"/>
</dbReference>
<comment type="caution">
    <text evidence="2">The sequence shown here is derived from an EMBL/GenBank/DDBJ whole genome shotgun (WGS) entry which is preliminary data.</text>
</comment>
<dbReference type="Gene3D" id="3.90.1300.10">
    <property type="entry name" value="Amidase signature (AS) domain"/>
    <property type="match status" value="1"/>
</dbReference>
<dbReference type="AlphaFoldDB" id="A0A497EJL7"/>
<feature type="domain" description="Amidase" evidence="1">
    <location>
        <begin position="28"/>
        <end position="115"/>
    </location>
</feature>
<evidence type="ECO:0000313" key="2">
    <source>
        <dbReference type="EMBL" id="RLE46014.1"/>
    </source>
</evidence>
<gene>
    <name evidence="2" type="ORF">DRJ31_10530</name>
</gene>
<protein>
    <submittedName>
        <fullName evidence="2">Amidase</fullName>
    </submittedName>
</protein>
<dbReference type="Pfam" id="PF01425">
    <property type="entry name" value="Amidase"/>
    <property type="match status" value="1"/>
</dbReference>